<evidence type="ECO:0000313" key="4">
    <source>
        <dbReference type="Proteomes" id="UP000754495"/>
    </source>
</evidence>
<dbReference type="RefSeq" id="WP_313886208.1">
    <property type="nucleotide sequence ID" value="NZ_JAANOU010000001.1"/>
</dbReference>
<protein>
    <submittedName>
        <fullName evidence="3">PPOX class probable F420-dependent enzyme</fullName>
    </submittedName>
</protein>
<organism evidence="3 4">
    <name type="scientific">Amycolatopsis viridis</name>
    <dbReference type="NCBI Taxonomy" id="185678"/>
    <lineage>
        <taxon>Bacteria</taxon>
        <taxon>Bacillati</taxon>
        <taxon>Actinomycetota</taxon>
        <taxon>Actinomycetes</taxon>
        <taxon>Pseudonocardiales</taxon>
        <taxon>Pseudonocardiaceae</taxon>
        <taxon>Amycolatopsis</taxon>
    </lineage>
</organism>
<comment type="caution">
    <text evidence="3">The sequence shown here is derived from an EMBL/GenBank/DDBJ whole genome shotgun (WGS) entry which is preliminary data.</text>
</comment>
<dbReference type="InterPro" id="IPR012349">
    <property type="entry name" value="Split_barrel_FMN-bd"/>
</dbReference>
<evidence type="ECO:0000256" key="1">
    <source>
        <dbReference type="ARBA" id="ARBA00023002"/>
    </source>
</evidence>
<sequence>MITTADGLRMVADLAAPERWLAVLVTAGSGGRPAVSVVNAGILPHPVTGETVVAFVSRGRTAKLTNLRERPHATLVFRSGWEWVSVSGPVELAGPDDDLTGLPDLRTLLRDIYAAAGGVHPDLDEYDRAMAEDRRTAVLLRPERFTTNPPGTEHKEPA</sequence>
<dbReference type="Proteomes" id="UP000754495">
    <property type="component" value="Unassembled WGS sequence"/>
</dbReference>
<dbReference type="InterPro" id="IPR052019">
    <property type="entry name" value="F420H2_bilvrd_red/Heme_oxyg"/>
</dbReference>
<proteinExistence type="predicted"/>
<dbReference type="PANTHER" id="PTHR35176:SF2">
    <property type="entry name" value="F420H(2)-DEPENDENT REDUCTASE RV1155"/>
    <property type="match status" value="1"/>
</dbReference>
<dbReference type="PANTHER" id="PTHR35176">
    <property type="entry name" value="HEME OXYGENASE HI_0854-RELATED"/>
    <property type="match status" value="1"/>
</dbReference>
<dbReference type="InterPro" id="IPR019920">
    <property type="entry name" value="F420-binding_dom_put"/>
</dbReference>
<dbReference type="InterPro" id="IPR011576">
    <property type="entry name" value="Pyridox_Oxase_N"/>
</dbReference>
<dbReference type="Pfam" id="PF01243">
    <property type="entry name" value="PNPOx_N"/>
    <property type="match status" value="1"/>
</dbReference>
<feature type="domain" description="Pyridoxamine 5'-phosphate oxidase N-terminal" evidence="2">
    <location>
        <begin position="21"/>
        <end position="144"/>
    </location>
</feature>
<keyword evidence="4" id="KW-1185">Reference proteome</keyword>
<gene>
    <name evidence="3" type="ORF">FHX46_004174</name>
</gene>
<dbReference type="Gene3D" id="2.30.110.10">
    <property type="entry name" value="Electron Transport, Fmn-binding Protein, Chain A"/>
    <property type="match status" value="1"/>
</dbReference>
<keyword evidence="1" id="KW-0560">Oxidoreductase</keyword>
<evidence type="ECO:0000313" key="3">
    <source>
        <dbReference type="EMBL" id="NIH81644.1"/>
    </source>
</evidence>
<name>A0ABX0T175_9PSEU</name>
<reference evidence="3 4" key="1">
    <citation type="submission" date="2020-03" db="EMBL/GenBank/DDBJ databases">
        <title>Sequencing the genomes of 1000 actinobacteria strains.</title>
        <authorList>
            <person name="Klenk H.-P."/>
        </authorList>
    </citation>
    <scope>NUCLEOTIDE SEQUENCE [LARGE SCALE GENOMIC DNA]</scope>
    <source>
        <strain evidence="3 4">DSM 45668</strain>
    </source>
</reference>
<dbReference type="SUPFAM" id="SSF50475">
    <property type="entry name" value="FMN-binding split barrel"/>
    <property type="match status" value="1"/>
</dbReference>
<evidence type="ECO:0000259" key="2">
    <source>
        <dbReference type="Pfam" id="PF01243"/>
    </source>
</evidence>
<dbReference type="EMBL" id="JAANOU010000001">
    <property type="protein sequence ID" value="NIH81644.1"/>
    <property type="molecule type" value="Genomic_DNA"/>
</dbReference>
<dbReference type="NCBIfam" id="TIGR03618">
    <property type="entry name" value="Rv1155_F420"/>
    <property type="match status" value="1"/>
</dbReference>
<accession>A0ABX0T175</accession>